<proteinExistence type="predicted"/>
<keyword evidence="2" id="KW-0479">Metal-binding</keyword>
<dbReference type="InterPro" id="IPR000086">
    <property type="entry name" value="NUDIX_hydrolase_dom"/>
</dbReference>
<dbReference type="GO" id="GO:0052751">
    <property type="term" value="F:GDP-mannose hydrolase activity"/>
    <property type="evidence" value="ECO:0007669"/>
    <property type="project" value="TreeGrafter"/>
</dbReference>
<evidence type="ECO:0000259" key="5">
    <source>
        <dbReference type="PROSITE" id="PS51462"/>
    </source>
</evidence>
<keyword evidence="3" id="KW-0378">Hydrolase</keyword>
<dbReference type="PANTHER" id="PTHR31835">
    <property type="entry name" value="URIDINE DIPHOSPHATE GLUCOSE PYROPHOSPHATASE"/>
    <property type="match status" value="1"/>
</dbReference>
<protein>
    <recommendedName>
        <fullName evidence="5">Nudix hydrolase domain-containing protein</fullName>
    </recommendedName>
</protein>
<dbReference type="InterPro" id="IPR015797">
    <property type="entry name" value="NUDIX_hydrolase-like_dom_sf"/>
</dbReference>
<gene>
    <name evidence="6" type="ORF">EGW08_015317</name>
</gene>
<reference evidence="6 7" key="1">
    <citation type="submission" date="2019-01" db="EMBL/GenBank/DDBJ databases">
        <title>A draft genome assembly of the solar-powered sea slug Elysia chlorotica.</title>
        <authorList>
            <person name="Cai H."/>
            <person name="Li Q."/>
            <person name="Fang X."/>
            <person name="Li J."/>
            <person name="Curtis N.E."/>
            <person name="Altenburger A."/>
            <person name="Shibata T."/>
            <person name="Feng M."/>
            <person name="Maeda T."/>
            <person name="Schwartz J.A."/>
            <person name="Shigenobu S."/>
            <person name="Lundholm N."/>
            <person name="Nishiyama T."/>
            <person name="Yang H."/>
            <person name="Hasebe M."/>
            <person name="Li S."/>
            <person name="Pierce S.K."/>
            <person name="Wang J."/>
        </authorList>
    </citation>
    <scope>NUCLEOTIDE SEQUENCE [LARGE SCALE GENOMIC DNA]</scope>
    <source>
        <strain evidence="6">EC2010</strain>
        <tissue evidence="6">Whole organism of an adult</tissue>
    </source>
</reference>
<dbReference type="GO" id="GO:0046872">
    <property type="term" value="F:metal ion binding"/>
    <property type="evidence" value="ECO:0007669"/>
    <property type="project" value="UniProtKB-KW"/>
</dbReference>
<dbReference type="STRING" id="188477.A0A433T5U4"/>
<dbReference type="AlphaFoldDB" id="A0A433T5U4"/>
<keyword evidence="7" id="KW-1185">Reference proteome</keyword>
<evidence type="ECO:0000313" key="7">
    <source>
        <dbReference type="Proteomes" id="UP000271974"/>
    </source>
</evidence>
<dbReference type="OrthoDB" id="242473at2759"/>
<dbReference type="InterPro" id="IPR055295">
    <property type="entry name" value="NUDT22/NUDT9-like"/>
</dbReference>
<keyword evidence="4" id="KW-0460">Magnesium</keyword>
<dbReference type="PROSITE" id="PS51462">
    <property type="entry name" value="NUDIX"/>
    <property type="match status" value="1"/>
</dbReference>
<dbReference type="SUPFAM" id="SSF55811">
    <property type="entry name" value="Nudix"/>
    <property type="match status" value="1"/>
</dbReference>
<evidence type="ECO:0000256" key="1">
    <source>
        <dbReference type="ARBA" id="ARBA00001946"/>
    </source>
</evidence>
<dbReference type="Gene3D" id="3.90.79.10">
    <property type="entry name" value="Nucleoside Triphosphate Pyrophosphohydrolase"/>
    <property type="match status" value="1"/>
</dbReference>
<evidence type="ECO:0000256" key="2">
    <source>
        <dbReference type="ARBA" id="ARBA00022723"/>
    </source>
</evidence>
<sequence length="316" mass="35343">MTTMDPDIEIMHVVLPQKLQPEEHVKVTLSSEFNRKEPPPDIYNHAAFHVFDEETHSNENFDPINSVWGHRIKNNPRLFNATKFRIYSVESVEQDAVVMSLGVTDYKHFLGTNWAPYVQHLQSKGAELHDNTQAFLSDALGVGASVITNDNFLMFLLRSEHCAEAPGTWDVPGGHAEPKEIIGDVPLQDIRLTSLDSSKVVHEIFDSILREVTDEVNIPRERLSAPLYTGTHRNMTSAGRPSVAFEIKCSLSKEEVLQLYTKGSQSEADESTNILFLPWSDIPSLEMSNPELWGKMAPSAKGNLTVLRLAHGVSTV</sequence>
<evidence type="ECO:0000256" key="3">
    <source>
        <dbReference type="ARBA" id="ARBA00022801"/>
    </source>
</evidence>
<evidence type="ECO:0000256" key="4">
    <source>
        <dbReference type="ARBA" id="ARBA00022842"/>
    </source>
</evidence>
<feature type="domain" description="Nudix hydrolase" evidence="5">
    <location>
        <begin position="137"/>
        <end position="302"/>
    </location>
</feature>
<comment type="cofactor">
    <cofactor evidence="1">
        <name>Mg(2+)</name>
        <dbReference type="ChEBI" id="CHEBI:18420"/>
    </cofactor>
</comment>
<accession>A0A433T5U4</accession>
<organism evidence="6 7">
    <name type="scientific">Elysia chlorotica</name>
    <name type="common">Eastern emerald elysia</name>
    <name type="synonym">Sea slug</name>
    <dbReference type="NCBI Taxonomy" id="188477"/>
    <lineage>
        <taxon>Eukaryota</taxon>
        <taxon>Metazoa</taxon>
        <taxon>Spiralia</taxon>
        <taxon>Lophotrochozoa</taxon>
        <taxon>Mollusca</taxon>
        <taxon>Gastropoda</taxon>
        <taxon>Heterobranchia</taxon>
        <taxon>Euthyneura</taxon>
        <taxon>Panpulmonata</taxon>
        <taxon>Sacoglossa</taxon>
        <taxon>Placobranchoidea</taxon>
        <taxon>Plakobranchidae</taxon>
        <taxon>Elysia</taxon>
    </lineage>
</organism>
<name>A0A433T5U4_ELYCH</name>
<dbReference type="EMBL" id="RQTK01000624">
    <property type="protein sequence ID" value="RUS76914.1"/>
    <property type="molecule type" value="Genomic_DNA"/>
</dbReference>
<comment type="caution">
    <text evidence="6">The sequence shown here is derived from an EMBL/GenBank/DDBJ whole genome shotgun (WGS) entry which is preliminary data.</text>
</comment>
<evidence type="ECO:0000313" key="6">
    <source>
        <dbReference type="EMBL" id="RUS76914.1"/>
    </source>
</evidence>
<dbReference type="PANTHER" id="PTHR31835:SF1">
    <property type="entry name" value="URIDINE DIPHOSPHATE GLUCOSE PYROPHOSPHATASE NUDT22"/>
    <property type="match status" value="1"/>
</dbReference>
<dbReference type="Proteomes" id="UP000271974">
    <property type="component" value="Unassembled WGS sequence"/>
</dbReference>